<evidence type="ECO:0000259" key="8">
    <source>
        <dbReference type="Pfam" id="PF07687"/>
    </source>
</evidence>
<dbReference type="InterPro" id="IPR010182">
    <property type="entry name" value="ArgE/DapE"/>
</dbReference>
<dbReference type="SUPFAM" id="SSF53187">
    <property type="entry name" value="Zn-dependent exopeptidases"/>
    <property type="match status" value="1"/>
</dbReference>
<dbReference type="Gene3D" id="3.40.630.10">
    <property type="entry name" value="Zn peptidases"/>
    <property type="match status" value="2"/>
</dbReference>
<organism evidence="9 10">
    <name type="scientific">Thermosipho ferrireducens</name>
    <dbReference type="NCBI Taxonomy" id="2571116"/>
    <lineage>
        <taxon>Bacteria</taxon>
        <taxon>Thermotogati</taxon>
        <taxon>Thermotogota</taxon>
        <taxon>Thermotogae</taxon>
        <taxon>Thermotogales</taxon>
        <taxon>Fervidobacteriaceae</taxon>
        <taxon>Thermosipho</taxon>
    </lineage>
</organism>
<dbReference type="InterPro" id="IPR050072">
    <property type="entry name" value="Peptidase_M20A"/>
</dbReference>
<dbReference type="Proteomes" id="UP000671862">
    <property type="component" value="Chromosome"/>
</dbReference>
<reference evidence="9 10" key="1">
    <citation type="submission" date="2021-03" db="EMBL/GenBank/DDBJ databases">
        <title>Thermosipho ferrireducens sp.nov., an anaerobic thermophilic iron-reducing bacterium isolated from a deep-sea hydrothermal sulfide deposits.</title>
        <authorList>
            <person name="Zeng X."/>
            <person name="Chen Y."/>
            <person name="Shao Z."/>
        </authorList>
    </citation>
    <scope>NUCLEOTIDE SEQUENCE [LARGE SCALE GENOMIC DNA]</scope>
    <source>
        <strain evidence="9 10">JL129W03</strain>
    </source>
</reference>
<dbReference type="InterPro" id="IPR011650">
    <property type="entry name" value="Peptidase_M20_dimer"/>
</dbReference>
<evidence type="ECO:0000256" key="4">
    <source>
        <dbReference type="ARBA" id="ARBA00022723"/>
    </source>
</evidence>
<keyword evidence="4" id="KW-0479">Metal-binding</keyword>
<dbReference type="InterPro" id="IPR036264">
    <property type="entry name" value="Bact_exopeptidase_dim_dom"/>
</dbReference>
<dbReference type="Gene3D" id="3.30.70.360">
    <property type="match status" value="1"/>
</dbReference>
<dbReference type="PANTHER" id="PTHR43808:SF32">
    <property type="entry name" value="ARGE_DAPE-RELATED DEACYLASE"/>
    <property type="match status" value="1"/>
</dbReference>
<dbReference type="Pfam" id="PF07687">
    <property type="entry name" value="M20_dimer"/>
    <property type="match status" value="1"/>
</dbReference>
<evidence type="ECO:0000256" key="7">
    <source>
        <dbReference type="ARBA" id="ARBA00023285"/>
    </source>
</evidence>
<feature type="domain" description="Peptidase M20 dimerisation" evidence="8">
    <location>
        <begin position="200"/>
        <end position="307"/>
    </location>
</feature>
<evidence type="ECO:0000256" key="3">
    <source>
        <dbReference type="ARBA" id="ARBA00006247"/>
    </source>
</evidence>
<evidence type="ECO:0000256" key="1">
    <source>
        <dbReference type="ARBA" id="ARBA00001941"/>
    </source>
</evidence>
<dbReference type="SUPFAM" id="SSF55031">
    <property type="entry name" value="Bacterial exopeptidase dimerisation domain"/>
    <property type="match status" value="1"/>
</dbReference>
<evidence type="ECO:0000256" key="6">
    <source>
        <dbReference type="ARBA" id="ARBA00022833"/>
    </source>
</evidence>
<evidence type="ECO:0000313" key="9">
    <source>
        <dbReference type="EMBL" id="QTA38770.1"/>
    </source>
</evidence>
<evidence type="ECO:0000313" key="10">
    <source>
        <dbReference type="Proteomes" id="UP000671862"/>
    </source>
</evidence>
<evidence type="ECO:0000256" key="5">
    <source>
        <dbReference type="ARBA" id="ARBA00022801"/>
    </source>
</evidence>
<keyword evidence="7" id="KW-0170">Cobalt</keyword>
<gene>
    <name evidence="9" type="ORF">JYK00_04485</name>
</gene>
<name>A0ABX7SA47_9BACT</name>
<proteinExistence type="inferred from homology"/>
<dbReference type="Pfam" id="PF01546">
    <property type="entry name" value="Peptidase_M20"/>
    <property type="match status" value="1"/>
</dbReference>
<comment type="cofactor">
    <cofactor evidence="1">
        <name>Co(2+)</name>
        <dbReference type="ChEBI" id="CHEBI:48828"/>
    </cofactor>
</comment>
<dbReference type="EMBL" id="CP071446">
    <property type="protein sequence ID" value="QTA38770.1"/>
    <property type="molecule type" value="Genomic_DNA"/>
</dbReference>
<dbReference type="PANTHER" id="PTHR43808">
    <property type="entry name" value="ACETYLORNITHINE DEACETYLASE"/>
    <property type="match status" value="1"/>
</dbReference>
<keyword evidence="5" id="KW-0378">Hydrolase</keyword>
<dbReference type="NCBIfam" id="TIGR01910">
    <property type="entry name" value="DapE-ArgE"/>
    <property type="match status" value="1"/>
</dbReference>
<comment type="similarity">
    <text evidence="3">Belongs to the peptidase M20A family.</text>
</comment>
<protein>
    <submittedName>
        <fullName evidence="9">M20 family metallo-hydrolase</fullName>
    </submittedName>
</protein>
<dbReference type="InterPro" id="IPR002933">
    <property type="entry name" value="Peptidase_M20"/>
</dbReference>
<dbReference type="RefSeq" id="WP_207567487.1">
    <property type="nucleotide sequence ID" value="NZ_CP071446.1"/>
</dbReference>
<comment type="cofactor">
    <cofactor evidence="2">
        <name>Zn(2+)</name>
        <dbReference type="ChEBI" id="CHEBI:29105"/>
    </cofactor>
</comment>
<keyword evidence="10" id="KW-1185">Reference proteome</keyword>
<evidence type="ECO:0000256" key="2">
    <source>
        <dbReference type="ARBA" id="ARBA00001947"/>
    </source>
</evidence>
<accession>A0ABX7SA47</accession>
<keyword evidence="6" id="KW-0862">Zinc</keyword>
<sequence>MELKNLIAKKVENLYDEIVESMKTFISINSVNPRTDGPGEKEVAEWLESLISNWGFDEIKRYDAPDNAVEYGFRPNIVALYKGTEAKRTLWIITHMDKVPAGDLSLWETDPFTPTVKDGKIFGRGAEDNGASLIASLYGIKTLIELGIRPKDNVALAFVSDEETGSEYGIKHLLRQNIFSKDDIFIVPDAGESDGSFIEVAEKSIMWLKITTYGIQTHASRPQKGINAHRLGMKFAIELDEFLHKKYDAKNELFDYPYSSFEPTKKLNNVDNVNTIPGTDIIYFDCRVLPHYNIAEIYDEIMIKAEEFSKNHNVKIEISKEQFEQAAPPTPENSEIVEKLCKALKDIRGIEPKVGGIGGGTCAAIVRRAGYHAAVWASIDETAHQPNEYVKINNLIEDTKIFAYVGANF</sequence>
<dbReference type="NCBIfam" id="NF010589">
    <property type="entry name" value="PRK13983.1"/>
    <property type="match status" value="1"/>
</dbReference>